<accession>A0A0E3GPP7</accession>
<protein>
    <submittedName>
        <fullName evidence="3">Oxidoreductase, aldo/keto reductase family</fullName>
    </submittedName>
</protein>
<sequence length="336" mass="37972">MKKRKLGSLEVSEMGMGCMDFSHGHGTPPPREESIRLMRLAHELGCTIYDTADAYADGHNEILVGEALKPIRHEVCLTTKYNPELHPVTDPSKGTVEEQIEGRLDASLKRLDTDYIDLYYMHRVTDDVPLDEVAGYMGKFIKKGKIRAWGMSRATVDHIKIAHAVTPVAAIQNEYSLMERDPELGVLAACKERGIGFVPYMPLALGFLTGKYKPGMVYKNDDAKRFAARFSDENIQRNQPILEILDQMSKEKGCSYAQAAIAWLLHKEDFIVPIPGMMSEEIVRQNMEIPNVHFTANDMKRFDEALAKITVYGKWDESCIGKLKEVLNEEGYKLKD</sequence>
<evidence type="ECO:0000259" key="2">
    <source>
        <dbReference type="Pfam" id="PF00248"/>
    </source>
</evidence>
<dbReference type="Proteomes" id="UP000033115">
    <property type="component" value="Chromosome"/>
</dbReference>
<dbReference type="SUPFAM" id="SSF51430">
    <property type="entry name" value="NAD(P)-linked oxidoreductase"/>
    <property type="match status" value="1"/>
</dbReference>
<name>A0A0E3GPP7_CLOSL</name>
<dbReference type="PANTHER" id="PTHR43625">
    <property type="entry name" value="AFLATOXIN B1 ALDEHYDE REDUCTASE"/>
    <property type="match status" value="1"/>
</dbReference>
<dbReference type="AlphaFoldDB" id="A0A0E3GPP7"/>
<dbReference type="GO" id="GO:0005737">
    <property type="term" value="C:cytoplasm"/>
    <property type="evidence" value="ECO:0007669"/>
    <property type="project" value="TreeGrafter"/>
</dbReference>
<dbReference type="Gene3D" id="3.20.20.100">
    <property type="entry name" value="NADP-dependent oxidoreductase domain"/>
    <property type="match status" value="1"/>
</dbReference>
<dbReference type="GO" id="GO:0016491">
    <property type="term" value="F:oxidoreductase activity"/>
    <property type="evidence" value="ECO:0007669"/>
    <property type="project" value="UniProtKB-KW"/>
</dbReference>
<dbReference type="STRING" id="1548.CSCA_0066"/>
<dbReference type="HOGENOM" id="CLU_023205_2_1_9"/>
<gene>
    <name evidence="3" type="ORF">CSCA_0066</name>
</gene>
<dbReference type="EMBL" id="CP009933">
    <property type="protein sequence ID" value="AKA67191.1"/>
    <property type="molecule type" value="Genomic_DNA"/>
</dbReference>
<feature type="domain" description="NADP-dependent oxidoreductase" evidence="2">
    <location>
        <begin position="13"/>
        <end position="306"/>
    </location>
</feature>
<dbReference type="InterPro" id="IPR036812">
    <property type="entry name" value="NAD(P)_OxRdtase_dom_sf"/>
</dbReference>
<keyword evidence="1" id="KW-0560">Oxidoreductase</keyword>
<evidence type="ECO:0000256" key="1">
    <source>
        <dbReference type="ARBA" id="ARBA00023002"/>
    </source>
</evidence>
<evidence type="ECO:0000313" key="4">
    <source>
        <dbReference type="Proteomes" id="UP000033115"/>
    </source>
</evidence>
<dbReference type="KEGG" id="csq:CSCA_0066"/>
<proteinExistence type="predicted"/>
<keyword evidence="4" id="KW-1185">Reference proteome</keyword>
<organism evidence="3 4">
    <name type="scientific">Clostridium scatologenes</name>
    <dbReference type="NCBI Taxonomy" id="1548"/>
    <lineage>
        <taxon>Bacteria</taxon>
        <taxon>Bacillati</taxon>
        <taxon>Bacillota</taxon>
        <taxon>Clostridia</taxon>
        <taxon>Eubacteriales</taxon>
        <taxon>Clostridiaceae</taxon>
        <taxon>Clostridium</taxon>
    </lineage>
</organism>
<dbReference type="RefSeq" id="WP_029162203.1">
    <property type="nucleotide sequence ID" value="NZ_CP009933.1"/>
</dbReference>
<dbReference type="Pfam" id="PF00248">
    <property type="entry name" value="Aldo_ket_red"/>
    <property type="match status" value="1"/>
</dbReference>
<reference evidence="3 4" key="1">
    <citation type="journal article" date="2015" name="J. Biotechnol.">
        <title>Complete genome sequence of a malodorant-producing acetogen, Clostridium scatologenes ATCC 25775(T).</title>
        <authorList>
            <person name="Zhu Z."/>
            <person name="Guo T."/>
            <person name="Zheng H."/>
            <person name="Song T."/>
            <person name="Ouyang P."/>
            <person name="Xie J."/>
        </authorList>
    </citation>
    <scope>NUCLEOTIDE SEQUENCE [LARGE SCALE GENOMIC DNA]</scope>
    <source>
        <strain evidence="3 4">ATCC 25775</strain>
    </source>
</reference>
<dbReference type="PANTHER" id="PTHR43625:SF40">
    <property type="entry name" value="ALDO-KETO REDUCTASE YAKC [NADP(+)]"/>
    <property type="match status" value="1"/>
</dbReference>
<dbReference type="InterPro" id="IPR050791">
    <property type="entry name" value="Aldo-Keto_reductase"/>
</dbReference>
<evidence type="ECO:0000313" key="3">
    <source>
        <dbReference type="EMBL" id="AKA67191.1"/>
    </source>
</evidence>
<dbReference type="InterPro" id="IPR023210">
    <property type="entry name" value="NADP_OxRdtase_dom"/>
</dbReference>